<organism evidence="2 3">
    <name type="scientific">Volucribacter amazonae</name>
    <dbReference type="NCBI Taxonomy" id="256731"/>
    <lineage>
        <taxon>Bacteria</taxon>
        <taxon>Pseudomonadati</taxon>
        <taxon>Pseudomonadota</taxon>
        <taxon>Gammaproteobacteria</taxon>
        <taxon>Pasteurellales</taxon>
        <taxon>Pasteurellaceae</taxon>
        <taxon>Volucribacter</taxon>
    </lineage>
</organism>
<dbReference type="GO" id="GO:0005737">
    <property type="term" value="C:cytoplasm"/>
    <property type="evidence" value="ECO:0007669"/>
    <property type="project" value="TreeGrafter"/>
</dbReference>
<feature type="domain" description="N-acetyltransferase" evidence="1">
    <location>
        <begin position="16"/>
        <end position="178"/>
    </location>
</feature>
<evidence type="ECO:0000313" key="2">
    <source>
        <dbReference type="EMBL" id="MDG6895740.1"/>
    </source>
</evidence>
<sequence>MLNDPITEIIEVNKNCYLRCIQMADSQAIFQLIKQYRDYFANYLDWVRFTQHPKDSENFIAQALTNIKQQQQRVFSIIYQQQLAGLISFNRFDLTNKSADMGYWLAPPYQHQGIVSQSLQALITRYRPEIQQFHLYCAVTNHASNQVAIRNNFTWQERIPAREKIGDKWVDDNHYVFS</sequence>
<dbReference type="GO" id="GO:0008999">
    <property type="term" value="F:protein-N-terminal-alanine acetyltransferase activity"/>
    <property type="evidence" value="ECO:0007669"/>
    <property type="project" value="TreeGrafter"/>
</dbReference>
<evidence type="ECO:0000313" key="3">
    <source>
        <dbReference type="Proteomes" id="UP001155500"/>
    </source>
</evidence>
<reference evidence="2" key="1">
    <citation type="submission" date="2016-03" db="EMBL/GenBank/DDBJ databases">
        <title>Co-evolution between Pasteurellaceae and their hosts.</title>
        <authorList>
            <person name="Hansen M.J."/>
            <person name="Bojesen A.M."/>
            <person name="Planet P."/>
        </authorList>
    </citation>
    <scope>NUCLEOTIDE SEQUENCE</scope>
    <source>
        <strain evidence="2">146/S8/89</strain>
    </source>
</reference>
<dbReference type="PROSITE" id="PS51186">
    <property type="entry name" value="GNAT"/>
    <property type="match status" value="1"/>
</dbReference>
<dbReference type="EMBL" id="LWID01000001">
    <property type="protein sequence ID" value="MDG6895740.1"/>
    <property type="molecule type" value="Genomic_DNA"/>
</dbReference>
<accession>A0A9X4SIK3</accession>
<comment type="caution">
    <text evidence="2">The sequence shown here is derived from an EMBL/GenBank/DDBJ whole genome shotgun (WGS) entry which is preliminary data.</text>
</comment>
<dbReference type="Proteomes" id="UP001155500">
    <property type="component" value="Unassembled WGS sequence"/>
</dbReference>
<keyword evidence="3" id="KW-1185">Reference proteome</keyword>
<dbReference type="Gene3D" id="3.40.630.30">
    <property type="match status" value="1"/>
</dbReference>
<dbReference type="AlphaFoldDB" id="A0A9X4SIK3"/>
<dbReference type="RefSeq" id="WP_279573111.1">
    <property type="nucleotide sequence ID" value="NZ_LWID01000001.1"/>
</dbReference>
<dbReference type="InterPro" id="IPR051908">
    <property type="entry name" value="Ribosomal_N-acetyltransferase"/>
</dbReference>
<gene>
    <name evidence="2" type="ORF">A6A20_08905</name>
</gene>
<protein>
    <recommendedName>
        <fullName evidence="1">N-acetyltransferase domain-containing protein</fullName>
    </recommendedName>
</protein>
<name>A0A9X4SIK3_9PAST</name>
<dbReference type="InterPro" id="IPR016181">
    <property type="entry name" value="Acyl_CoA_acyltransferase"/>
</dbReference>
<dbReference type="PANTHER" id="PTHR43441">
    <property type="entry name" value="RIBOSOMAL-PROTEIN-SERINE ACETYLTRANSFERASE"/>
    <property type="match status" value="1"/>
</dbReference>
<dbReference type="SUPFAM" id="SSF55729">
    <property type="entry name" value="Acyl-CoA N-acyltransferases (Nat)"/>
    <property type="match status" value="1"/>
</dbReference>
<proteinExistence type="predicted"/>
<dbReference type="PANTHER" id="PTHR43441:SF11">
    <property type="entry name" value="RIBOSOMAL-PROTEIN-SERINE ACETYLTRANSFERASE"/>
    <property type="match status" value="1"/>
</dbReference>
<evidence type="ECO:0000259" key="1">
    <source>
        <dbReference type="PROSITE" id="PS51186"/>
    </source>
</evidence>
<dbReference type="GO" id="GO:1990189">
    <property type="term" value="F:protein N-terminal-serine acetyltransferase activity"/>
    <property type="evidence" value="ECO:0007669"/>
    <property type="project" value="TreeGrafter"/>
</dbReference>
<dbReference type="Pfam" id="PF13302">
    <property type="entry name" value="Acetyltransf_3"/>
    <property type="match status" value="1"/>
</dbReference>
<dbReference type="InterPro" id="IPR000182">
    <property type="entry name" value="GNAT_dom"/>
</dbReference>